<evidence type="ECO:0000313" key="9">
    <source>
        <dbReference type="EMBL" id="NJI02123.1"/>
    </source>
</evidence>
<evidence type="ECO:0000256" key="7">
    <source>
        <dbReference type="ARBA" id="ARBA00023002"/>
    </source>
</evidence>
<keyword evidence="7 8" id="KW-0560">Oxidoreductase</keyword>
<evidence type="ECO:0000256" key="1">
    <source>
        <dbReference type="ARBA" id="ARBA00001139"/>
    </source>
</evidence>
<organism evidence="9 13">
    <name type="scientific">Staphylococcus agnetis</name>
    <dbReference type="NCBI Taxonomy" id="985762"/>
    <lineage>
        <taxon>Bacteria</taxon>
        <taxon>Bacillati</taxon>
        <taxon>Bacillota</taxon>
        <taxon>Bacilli</taxon>
        <taxon>Bacillales</taxon>
        <taxon>Staphylococcaceae</taxon>
        <taxon>Staphylococcus</taxon>
    </lineage>
</organism>
<evidence type="ECO:0000256" key="6">
    <source>
        <dbReference type="ARBA" id="ARBA00022827"/>
    </source>
</evidence>
<keyword evidence="5 8" id="KW-0285">Flavoprotein</keyword>
<dbReference type="NCBIfam" id="NF040844">
    <property type="entry name" value="Lac_Quin_Ox_NO"/>
    <property type="match status" value="1"/>
</dbReference>
<dbReference type="eggNOG" id="COG0579">
    <property type="taxonomic scope" value="Bacteria"/>
</dbReference>
<dbReference type="NCBIfam" id="NF009875">
    <property type="entry name" value="PRK13339.1"/>
    <property type="match status" value="1"/>
</dbReference>
<gene>
    <name evidence="8 9" type="primary">mqo</name>
    <name evidence="10" type="ORF">B9M88_04285</name>
    <name evidence="9" type="ORF">GLV84_04520</name>
    <name evidence="11" type="ORF">MUA95_00810</name>
</gene>
<evidence type="ECO:0000313" key="12">
    <source>
        <dbReference type="Proteomes" id="UP000195208"/>
    </source>
</evidence>
<comment type="pathway">
    <text evidence="3 8">Carbohydrate metabolism; tricarboxylic acid cycle; oxaloacetate from (S)-malate (quinone route): step 1/1.</text>
</comment>
<evidence type="ECO:0000256" key="3">
    <source>
        <dbReference type="ARBA" id="ARBA00005012"/>
    </source>
</evidence>
<dbReference type="NCBIfam" id="NF003606">
    <property type="entry name" value="PRK05257.2-1"/>
    <property type="match status" value="1"/>
</dbReference>
<keyword evidence="4 8" id="KW-0816">Tricarboxylic acid cycle</keyword>
<dbReference type="GO" id="GO:0008924">
    <property type="term" value="F:L-malate dehydrogenase (quinone) activity"/>
    <property type="evidence" value="ECO:0007669"/>
    <property type="project" value="UniProtKB-UniRule"/>
</dbReference>
<dbReference type="OrthoDB" id="9763983at2"/>
<dbReference type="NCBIfam" id="NF003611">
    <property type="entry name" value="PRK05257.3-2"/>
    <property type="match status" value="1"/>
</dbReference>
<dbReference type="EMBL" id="NEFX01000007">
    <property type="protein sequence ID" value="OTW31506.1"/>
    <property type="molecule type" value="Genomic_DNA"/>
</dbReference>
<accession>A0A085UFN4</accession>
<name>A0A085UFN4_9STAP</name>
<evidence type="ECO:0000313" key="10">
    <source>
        <dbReference type="EMBL" id="OTW31506.1"/>
    </source>
</evidence>
<dbReference type="Proteomes" id="UP000646308">
    <property type="component" value="Unassembled WGS sequence"/>
</dbReference>
<dbReference type="Proteomes" id="UP001065705">
    <property type="component" value="Chromosome"/>
</dbReference>
<reference evidence="10 12" key="1">
    <citation type="submission" date="2017-04" db="EMBL/GenBank/DDBJ databases">
        <title>Staphylococcus agnetis, a potential pathogen in the broiler production.</title>
        <authorList>
            <person name="Poulsen L."/>
        </authorList>
    </citation>
    <scope>NUCLEOTIDE SEQUENCE [LARGE SCALE GENOMIC DNA]</scope>
    <source>
        <strain evidence="10 12">723_310714_2_2_spleen</strain>
    </source>
</reference>
<dbReference type="RefSeq" id="WP_037565663.1">
    <property type="nucleotide sequence ID" value="NZ_CP009623.1"/>
</dbReference>
<protein>
    <recommendedName>
        <fullName evidence="8">Probable malate:quinone oxidoreductase</fullName>
        <ecNumber evidence="8">1.1.5.4</ecNumber>
    </recommendedName>
    <alternativeName>
        <fullName evidence="8">MQO</fullName>
    </alternativeName>
    <alternativeName>
        <fullName evidence="8">Malate dehydrogenase [quinone]</fullName>
    </alternativeName>
</protein>
<dbReference type="Pfam" id="PF06039">
    <property type="entry name" value="Mqo"/>
    <property type="match status" value="1"/>
</dbReference>
<dbReference type="PANTHER" id="PTHR43104:SF2">
    <property type="entry name" value="L-2-HYDROXYGLUTARATE DEHYDROGENASE, MITOCHONDRIAL"/>
    <property type="match status" value="1"/>
</dbReference>
<dbReference type="GeneID" id="57692779"/>
<keyword evidence="6 8" id="KW-0274">FAD</keyword>
<evidence type="ECO:0000256" key="5">
    <source>
        <dbReference type="ARBA" id="ARBA00022630"/>
    </source>
</evidence>
<evidence type="ECO:0000256" key="8">
    <source>
        <dbReference type="HAMAP-Rule" id="MF_00212"/>
    </source>
</evidence>
<dbReference type="Proteomes" id="UP000195208">
    <property type="component" value="Unassembled WGS sequence"/>
</dbReference>
<evidence type="ECO:0000256" key="2">
    <source>
        <dbReference type="ARBA" id="ARBA00001974"/>
    </source>
</evidence>
<evidence type="ECO:0000256" key="4">
    <source>
        <dbReference type="ARBA" id="ARBA00022532"/>
    </source>
</evidence>
<reference evidence="11" key="3">
    <citation type="submission" date="2022-03" db="EMBL/GenBank/DDBJ databases">
        <title>Comparative Genomics of East African Camel-Associated Staphylococcaceae spp.: Diversity and Inheritance of Traits Involved in Host-Pathogen Interactions.</title>
        <authorList>
            <person name="Akarsu H."/>
            <person name="Liljander A."/>
            <person name="Younan M."/>
            <person name="Brodard I."/>
            <person name="Glucks I."/>
            <person name="Labroussaa F."/>
            <person name="Overesch G."/>
            <person name="Kuhnert P."/>
            <person name="Perreten V."/>
            <person name="Drexler J.F."/>
            <person name="Corman V.M."/>
            <person name="Falquet L."/>
            <person name="Jores J."/>
        </authorList>
    </citation>
    <scope>NUCLEOTIDE SEQUENCE</scope>
    <source>
        <strain evidence="11">IVB6197</strain>
    </source>
</reference>
<sequence>MSNQSEPRNIIVVGAGVLSTTFSSMIKELEPNWNIKLYERLDRPGLESSNERHNAGTGHAALCELNYTVLQPDGSIDIEKAKHINEEFEISKQFWGFLVKNKNISNPREFINPLPHISFVRGVNNRKFLKDRYEAMKQSPMFDNIEYTEDIEVMRKWMPLMMKGRDASDIMAASKIDEGTDVNFGELTRKMTSNIEAHDNAEVKYNHEVIDFMQREDKKWEVKIRNRNSGKVFTEIAHHVFIGAGGGAIPLLQKTGIPESKNLGGFPITGQFLTCTNPEVVEEHGVKVYGKEPPGTPPMTVPHLDTRYINGEKTLLFGPFASVGPKFLKNGSNLDLFRSVKPYNIMTLLASAAKNLPLIKYSFDQILMTKEGCMNHLRTFYPEARDEDWELYTAGKRVQVIKDTEEYGKGFIQFGTEVVNSQDHTVIALLGESPGASTSVSVALEVLEKNFPELTSEWTPKIQKMIPSYGKSLIEDEALMRKTRKQTSKDLELHYYE</sequence>
<reference evidence="9" key="2">
    <citation type="submission" date="2019-11" db="EMBL/GenBank/DDBJ databases">
        <title>Whole genome comparisons of Staphylococcus agnetis isolates from cattle and chickens.</title>
        <authorList>
            <person name="Rhoads D."/>
            <person name="Shwani A."/>
            <person name="Adkins P."/>
            <person name="Calcutt M."/>
            <person name="Middleton J."/>
        </authorList>
    </citation>
    <scope>NUCLEOTIDE SEQUENCE</scope>
    <source>
        <strain evidence="9">1387</strain>
    </source>
</reference>
<comment type="similarity">
    <text evidence="8">Belongs to the MQO family.</text>
</comment>
<dbReference type="PANTHER" id="PTHR43104">
    <property type="entry name" value="L-2-HYDROXYGLUTARATE DEHYDROGENASE, MITOCHONDRIAL"/>
    <property type="match status" value="1"/>
</dbReference>
<dbReference type="KEGG" id="sagq:EP23_09315"/>
<proteinExistence type="inferred from homology"/>
<dbReference type="InterPro" id="IPR006231">
    <property type="entry name" value="MQO"/>
</dbReference>
<dbReference type="HAMAP" id="MF_00212">
    <property type="entry name" value="MQO"/>
    <property type="match status" value="1"/>
</dbReference>
<dbReference type="InterPro" id="IPR036188">
    <property type="entry name" value="FAD/NAD-bd_sf"/>
</dbReference>
<dbReference type="GO" id="GO:0047545">
    <property type="term" value="F:(S)-2-hydroxyglutarate dehydrogenase activity"/>
    <property type="evidence" value="ECO:0007669"/>
    <property type="project" value="TreeGrafter"/>
</dbReference>
<dbReference type="AlphaFoldDB" id="A0A085UFN4"/>
<dbReference type="SUPFAM" id="SSF51905">
    <property type="entry name" value="FAD/NAD(P)-binding domain"/>
    <property type="match status" value="1"/>
</dbReference>
<evidence type="ECO:0000313" key="13">
    <source>
        <dbReference type="Proteomes" id="UP000646308"/>
    </source>
</evidence>
<dbReference type="NCBIfam" id="TIGR01320">
    <property type="entry name" value="mal_quin_oxido"/>
    <property type="match status" value="1"/>
</dbReference>
<dbReference type="EC" id="1.1.5.4" evidence="8"/>
<evidence type="ECO:0000313" key="11">
    <source>
        <dbReference type="EMBL" id="UXU57381.1"/>
    </source>
</evidence>
<dbReference type="EMBL" id="CP094809">
    <property type="protein sequence ID" value="UXU57381.1"/>
    <property type="molecule type" value="Genomic_DNA"/>
</dbReference>
<comment type="cofactor">
    <cofactor evidence="2 8">
        <name>FAD</name>
        <dbReference type="ChEBI" id="CHEBI:57692"/>
    </cofactor>
</comment>
<dbReference type="EMBL" id="WMFL01000060">
    <property type="protein sequence ID" value="NJI02123.1"/>
    <property type="molecule type" value="Genomic_DNA"/>
</dbReference>
<dbReference type="GO" id="GO:0006099">
    <property type="term" value="P:tricarboxylic acid cycle"/>
    <property type="evidence" value="ECO:0007669"/>
    <property type="project" value="UniProtKB-UniRule"/>
</dbReference>
<comment type="catalytic activity">
    <reaction evidence="1 8">
        <text>(S)-malate + a quinone = a quinol + oxaloacetate</text>
        <dbReference type="Rhea" id="RHEA:46012"/>
        <dbReference type="ChEBI" id="CHEBI:15589"/>
        <dbReference type="ChEBI" id="CHEBI:16452"/>
        <dbReference type="ChEBI" id="CHEBI:24646"/>
        <dbReference type="ChEBI" id="CHEBI:132124"/>
        <dbReference type="EC" id="1.1.5.4"/>
    </reaction>
</comment>
<keyword evidence="12" id="KW-1185">Reference proteome</keyword>